<accession>A0ABZ0TW28</accession>
<proteinExistence type="predicted"/>
<evidence type="ECO:0000259" key="1">
    <source>
        <dbReference type="Pfam" id="PF13628"/>
    </source>
</evidence>
<dbReference type="PROSITE" id="PS51257">
    <property type="entry name" value="PROKAR_LIPOPROTEIN"/>
    <property type="match status" value="1"/>
</dbReference>
<dbReference type="PANTHER" id="PTHR38593">
    <property type="entry name" value="BLR2558 PROTEIN"/>
    <property type="match status" value="1"/>
</dbReference>
<name>A0ABZ0TW28_9SPHI</name>
<gene>
    <name evidence="2" type="ORF">SNE25_09030</name>
</gene>
<dbReference type="Proteomes" id="UP001324380">
    <property type="component" value="Chromosome"/>
</dbReference>
<dbReference type="EMBL" id="CP139558">
    <property type="protein sequence ID" value="WPU95660.1"/>
    <property type="molecule type" value="Genomic_DNA"/>
</dbReference>
<dbReference type="PANTHER" id="PTHR38593:SF1">
    <property type="entry name" value="BLR2558 PROTEIN"/>
    <property type="match status" value="1"/>
</dbReference>
<evidence type="ECO:0000313" key="3">
    <source>
        <dbReference type="Proteomes" id="UP001324380"/>
    </source>
</evidence>
<organism evidence="2 3">
    <name type="scientific">Mucilaginibacter sabulilitoris</name>
    <dbReference type="NCBI Taxonomy" id="1173583"/>
    <lineage>
        <taxon>Bacteria</taxon>
        <taxon>Pseudomonadati</taxon>
        <taxon>Bacteroidota</taxon>
        <taxon>Sphingobacteriia</taxon>
        <taxon>Sphingobacteriales</taxon>
        <taxon>Sphingobacteriaceae</taxon>
        <taxon>Mucilaginibacter</taxon>
    </lineage>
</organism>
<dbReference type="Gene3D" id="1.20.1260.10">
    <property type="match status" value="1"/>
</dbReference>
<dbReference type="InterPro" id="IPR025419">
    <property type="entry name" value="DUF4142"/>
</dbReference>
<dbReference type="RefSeq" id="WP_321564766.1">
    <property type="nucleotide sequence ID" value="NZ_CP139558.1"/>
</dbReference>
<dbReference type="InterPro" id="IPR012347">
    <property type="entry name" value="Ferritin-like"/>
</dbReference>
<protein>
    <submittedName>
        <fullName evidence="2">DUF4142 domain-containing protein</fullName>
    </submittedName>
</protein>
<evidence type="ECO:0000313" key="2">
    <source>
        <dbReference type="EMBL" id="WPU95660.1"/>
    </source>
</evidence>
<dbReference type="Pfam" id="PF13628">
    <property type="entry name" value="DUF4142"/>
    <property type="match status" value="1"/>
</dbReference>
<feature type="domain" description="DUF4142" evidence="1">
    <location>
        <begin position="53"/>
        <end position="188"/>
    </location>
</feature>
<keyword evidence="3" id="KW-1185">Reference proteome</keyword>
<sequence>MKKFFPFMGLALIWVGSGCSGPTTKDSTAAADSVNTAKIDSGSSKVASSTAEEDSQFAVKAANGGMAEVELGQLAQEKSKDARVKSFGAMMVADHSKANDELKALATSKNITLPAAPGEDEQKLKADLSEKSGKDFDKAYIEAMLKDHQKDVKEFEDARSKVKDPDLLTFIDKTLPVLKKHLQHVETISKEIK</sequence>
<reference evidence="2 3" key="1">
    <citation type="submission" date="2023-11" db="EMBL/GenBank/DDBJ databases">
        <title>Analysis of the Genomes of Mucilaginibacter gossypii cycad 4 and M. sabulilitoris SNA2: microbes with the potential for plant growth promotion.</title>
        <authorList>
            <person name="Hirsch A.M."/>
            <person name="Humm E."/>
            <person name="Rubbi M."/>
            <person name="Del Vecchio G."/>
            <person name="Ha S.M."/>
            <person name="Pellegrini M."/>
            <person name="Gunsalus R.P."/>
        </authorList>
    </citation>
    <scope>NUCLEOTIDE SEQUENCE [LARGE SCALE GENOMIC DNA]</scope>
    <source>
        <strain evidence="2 3">SNA2</strain>
    </source>
</reference>